<dbReference type="SUPFAM" id="SSF81301">
    <property type="entry name" value="Nucleotidyltransferase"/>
    <property type="match status" value="1"/>
</dbReference>
<dbReference type="EMBL" id="CP064931">
    <property type="protein sequence ID" value="QPK10934.1"/>
    <property type="molecule type" value="Genomic_DNA"/>
</dbReference>
<dbReference type="GO" id="GO:0015969">
    <property type="term" value="P:guanosine tetraphosphate metabolic process"/>
    <property type="evidence" value="ECO:0007669"/>
    <property type="project" value="InterPro"/>
</dbReference>
<sequence>MNIDEYERSYFGQYQSFAETVRHLLESAVGAAGDLPRPQSIQARAKTPASLRKRLEETGNLGAADVASIRRDLAGVRLIFYTNNDVNRFTGSSVVFDNFDVDRRATKVHHPVQENGEVRYQAIHYTVSLNAARAELPEYRMFAGMRCEIQIQTILIHAWAETSHDIVYKADNREGFGNEALQQIRKRFNLIMDKYLVPAGYEFQRVQQDYERLVAGKQLFDQDVLESLKTAKDNNRRYELVQSLSDDLLPLYDDITSIFPEILDVLVDATEEARTTPTKALETPFASIEGYDSQQIIDKVIDLIDQYKYAAVENSFLALKRIFPRETDERRRTRIVEIVGRLAGYHIEAWEQVGPGIQYRLADVVGEPNAVATDVRPLVVEVWKSLLDGEATSTTWSADAVSLNSGEVPVAQVRELRHRALSALFILFDSAENDHDRREVFHALQNATRSGRNGPGAEFVRESLADNLRIVEFFADRADGLSYELRETVEHAALYDFYRASELLAAATDPFECRIQATALKSAILVLRDRFNADQTYERYKVLVGFEGVMPWQWDDREYDHERVETYRDEQMELMLAEAGPKTQTGWLAFLERCAATRSNDGATFPRLVAFLDRLSQRSPSTSGFMLDNCNSDLLRFLAPFLNGLVKADDQTVYRRILERFLSERGQLWSIAAHWSSSKPDDIDTLMRLLHRAIEDDDRAAVAECMLFAMRNFPVGTPSLDEFFRPAIRHLISASDPRWVRISFMPHTTRFFEELGRGDAELILDSLLEFPEVTSDVDRVLSYVGETHLDCVWDYLGRRLDHPKEGIEGTRYKAAPHRFHRLVVTLSSDAALAVAKVRAWFDKTSTLFSYYGGRVLTAVFPQMTEAFAATLLSEVAKGRPEDAKFVVAVMQNYRGEAETHGILKELLRKFPEDEDVKDGVARSIRNTGVVHGEFGFVENIRDKKALLEPWLEEDETVAQFARQQVAEMDREILSEKRRADARKALREIEYTDEGED</sequence>
<dbReference type="InterPro" id="IPR043519">
    <property type="entry name" value="NT_sf"/>
</dbReference>
<dbReference type="Proteomes" id="UP000540266">
    <property type="component" value="Chromosome"/>
</dbReference>
<dbReference type="Gene3D" id="3.30.460.10">
    <property type="entry name" value="Beta Polymerase, domain 2"/>
    <property type="match status" value="1"/>
</dbReference>
<dbReference type="RefSeq" id="WP_167860780.1">
    <property type="nucleotide sequence ID" value="NZ_CP064931.1"/>
</dbReference>
<dbReference type="CDD" id="cd05399">
    <property type="entry name" value="NT_Rel-Spo_like"/>
    <property type="match status" value="1"/>
</dbReference>
<proteinExistence type="predicted"/>
<dbReference type="SUPFAM" id="SSF48371">
    <property type="entry name" value="ARM repeat"/>
    <property type="match status" value="1"/>
</dbReference>
<reference evidence="1 2" key="1">
    <citation type="submission" date="2020-11" db="EMBL/GenBank/DDBJ databases">
        <title>Indigenous Rhizobia Nodulating Common beans in Western Kenya.</title>
        <authorList>
            <person name="Wekesa C.S."/>
            <person name="Oelmueller R."/>
            <person name="Furch A.C."/>
        </authorList>
    </citation>
    <scope>NUCLEOTIDE SEQUENCE [LARGE SCALE GENOMIC DNA]</scope>
    <source>
        <strain evidence="2">BS3</strain>
    </source>
</reference>
<accession>A0A7X6F570</accession>
<name>A0A7X6F570_9HYPH</name>
<dbReference type="AlphaFoldDB" id="A0A7X6F570"/>
<dbReference type="SMART" id="SM00954">
    <property type="entry name" value="RelA_SpoT"/>
    <property type="match status" value="1"/>
</dbReference>
<evidence type="ECO:0000313" key="1">
    <source>
        <dbReference type="EMBL" id="QPK10934.1"/>
    </source>
</evidence>
<dbReference type="PANTHER" id="PTHR41773:SF1">
    <property type="entry name" value="RELA_SPOT DOMAIN-CONTAINING PROTEIN"/>
    <property type="match status" value="1"/>
</dbReference>
<evidence type="ECO:0000313" key="2">
    <source>
        <dbReference type="Proteomes" id="UP000540266"/>
    </source>
</evidence>
<organism evidence="1 2">
    <name type="scientific">Rhizobium phaseoli</name>
    <dbReference type="NCBI Taxonomy" id="396"/>
    <lineage>
        <taxon>Bacteria</taxon>
        <taxon>Pseudomonadati</taxon>
        <taxon>Pseudomonadota</taxon>
        <taxon>Alphaproteobacteria</taxon>
        <taxon>Hyphomicrobiales</taxon>
        <taxon>Rhizobiaceae</taxon>
        <taxon>Rhizobium/Agrobacterium group</taxon>
        <taxon>Rhizobium</taxon>
    </lineage>
</organism>
<dbReference type="PANTHER" id="PTHR41773">
    <property type="entry name" value="GTP PYROPHOSPHATASE-RELATED"/>
    <property type="match status" value="1"/>
</dbReference>
<gene>
    <name evidence="1" type="ORF">HER27_010540</name>
</gene>
<dbReference type="Pfam" id="PF04607">
    <property type="entry name" value="RelA_SpoT"/>
    <property type="match status" value="1"/>
</dbReference>
<dbReference type="InterPro" id="IPR016024">
    <property type="entry name" value="ARM-type_fold"/>
</dbReference>
<protein>
    <submittedName>
        <fullName evidence="1">RelA/SpoT domain-containing protein</fullName>
    </submittedName>
</protein>
<dbReference type="InterPro" id="IPR007685">
    <property type="entry name" value="RelA_SpoT"/>
</dbReference>